<organism evidence="16 17">
    <name type="scientific">Triplophysa tibetana</name>
    <dbReference type="NCBI Taxonomy" id="1572043"/>
    <lineage>
        <taxon>Eukaryota</taxon>
        <taxon>Metazoa</taxon>
        <taxon>Chordata</taxon>
        <taxon>Craniata</taxon>
        <taxon>Vertebrata</taxon>
        <taxon>Euteleostomi</taxon>
        <taxon>Actinopterygii</taxon>
        <taxon>Neopterygii</taxon>
        <taxon>Teleostei</taxon>
        <taxon>Ostariophysi</taxon>
        <taxon>Cypriniformes</taxon>
        <taxon>Nemacheilidae</taxon>
        <taxon>Triplophysa</taxon>
    </lineage>
</organism>
<evidence type="ECO:0000256" key="5">
    <source>
        <dbReference type="ARBA" id="ARBA00022692"/>
    </source>
</evidence>
<comment type="similarity">
    <text evidence="3">Belongs to the FRRS1 family.</text>
</comment>
<feature type="signal peptide" evidence="12">
    <location>
        <begin position="1"/>
        <end position="25"/>
    </location>
</feature>
<dbReference type="EMBL" id="SOYY01000007">
    <property type="protein sequence ID" value="KAA0719093.1"/>
    <property type="molecule type" value="Genomic_DNA"/>
</dbReference>
<dbReference type="PROSITE" id="PS51019">
    <property type="entry name" value="REELIN"/>
    <property type="match status" value="1"/>
</dbReference>
<feature type="transmembrane region" description="Helical" evidence="11">
    <location>
        <begin position="484"/>
        <end position="504"/>
    </location>
</feature>
<dbReference type="Proteomes" id="UP000324632">
    <property type="component" value="Chromosome 7"/>
</dbReference>
<dbReference type="InterPro" id="IPR005018">
    <property type="entry name" value="DOMON_domain"/>
</dbReference>
<evidence type="ECO:0000256" key="4">
    <source>
        <dbReference type="ARBA" id="ARBA00022448"/>
    </source>
</evidence>
<feature type="domain" description="Cytochrome b561" evidence="14">
    <location>
        <begin position="341"/>
        <end position="542"/>
    </location>
</feature>
<evidence type="ECO:0000259" key="15">
    <source>
        <dbReference type="PROSITE" id="PS51019"/>
    </source>
</evidence>
<dbReference type="Pfam" id="PF03351">
    <property type="entry name" value="DOMON"/>
    <property type="match status" value="1"/>
</dbReference>
<evidence type="ECO:0000256" key="10">
    <source>
        <dbReference type="ARBA" id="ARBA00023180"/>
    </source>
</evidence>
<dbReference type="InterPro" id="IPR042307">
    <property type="entry name" value="Reeler_sf"/>
</dbReference>
<proteinExistence type="inferred from homology"/>
<evidence type="ECO:0000256" key="1">
    <source>
        <dbReference type="ARBA" id="ARBA00001970"/>
    </source>
</evidence>
<keyword evidence="5 11" id="KW-0812">Transmembrane</keyword>
<dbReference type="InterPro" id="IPR006593">
    <property type="entry name" value="Cyt_b561/ferric_Rdtase_TM"/>
</dbReference>
<dbReference type="CDD" id="cd08544">
    <property type="entry name" value="Reeler"/>
    <property type="match status" value="1"/>
</dbReference>
<evidence type="ECO:0000256" key="7">
    <source>
        <dbReference type="ARBA" id="ARBA00022989"/>
    </source>
</evidence>
<dbReference type="InterPro" id="IPR002861">
    <property type="entry name" value="Reeler_dom"/>
</dbReference>
<evidence type="ECO:0000313" key="17">
    <source>
        <dbReference type="Proteomes" id="UP000324632"/>
    </source>
</evidence>
<gene>
    <name evidence="16" type="ORF">E1301_Tti007589</name>
</gene>
<evidence type="ECO:0000259" key="14">
    <source>
        <dbReference type="PROSITE" id="PS50939"/>
    </source>
</evidence>
<dbReference type="CDD" id="cd09628">
    <property type="entry name" value="DOMON_SDR_2_like"/>
    <property type="match status" value="1"/>
</dbReference>
<dbReference type="GO" id="GO:0016020">
    <property type="term" value="C:membrane"/>
    <property type="evidence" value="ECO:0007669"/>
    <property type="project" value="UniProtKB-SubCell"/>
</dbReference>
<dbReference type="CDD" id="cd08760">
    <property type="entry name" value="Cyt_b561_FRRS1_like"/>
    <property type="match status" value="1"/>
</dbReference>
<evidence type="ECO:0000256" key="2">
    <source>
        <dbReference type="ARBA" id="ARBA00004141"/>
    </source>
</evidence>
<comment type="subcellular location">
    <subcellularLocation>
        <location evidence="2">Membrane</location>
        <topology evidence="2">Multi-pass membrane protein</topology>
    </subcellularLocation>
</comment>
<keyword evidence="17" id="KW-1185">Reference proteome</keyword>
<dbReference type="InterPro" id="IPR051237">
    <property type="entry name" value="Ferric-chelate_Red/DefProt"/>
</dbReference>
<protein>
    <submittedName>
        <fullName evidence="16">Putative ferric-chelate reductase 1</fullName>
    </submittedName>
</protein>
<comment type="caution">
    <text evidence="16">The sequence shown here is derived from an EMBL/GenBank/DDBJ whole genome shotgun (WGS) entry which is preliminary data.</text>
</comment>
<evidence type="ECO:0000256" key="3">
    <source>
        <dbReference type="ARBA" id="ARBA00009195"/>
    </source>
</evidence>
<dbReference type="Gene3D" id="1.20.120.1770">
    <property type="match status" value="1"/>
</dbReference>
<accession>A0A5A9PB10</accession>
<dbReference type="PROSITE" id="PS50836">
    <property type="entry name" value="DOMON"/>
    <property type="match status" value="1"/>
</dbReference>
<comment type="cofactor">
    <cofactor evidence="1">
        <name>heme b</name>
        <dbReference type="ChEBI" id="CHEBI:60344"/>
    </cofactor>
</comment>
<dbReference type="FunFam" id="2.60.40.4060:FF:000003">
    <property type="entry name" value="Ferric chelate reductase 1"/>
    <property type="match status" value="1"/>
</dbReference>
<feature type="transmembrane region" description="Helical" evidence="11">
    <location>
        <begin position="573"/>
        <end position="594"/>
    </location>
</feature>
<evidence type="ECO:0000256" key="9">
    <source>
        <dbReference type="ARBA" id="ARBA00023136"/>
    </source>
</evidence>
<dbReference type="PANTHER" id="PTHR45828">
    <property type="entry name" value="CYTOCHROME B561/FERRIC REDUCTASE TRANSMEMBRANE"/>
    <property type="match status" value="1"/>
</dbReference>
<keyword evidence="6" id="KW-0249">Electron transport</keyword>
<feature type="domain" description="Reelin" evidence="15">
    <location>
        <begin position="16"/>
        <end position="184"/>
    </location>
</feature>
<evidence type="ECO:0000313" key="16">
    <source>
        <dbReference type="EMBL" id="KAA0719093.1"/>
    </source>
</evidence>
<dbReference type="AlphaFoldDB" id="A0A5A9PB10"/>
<keyword evidence="10" id="KW-0325">Glycoprotein</keyword>
<name>A0A5A9PB10_9TELE</name>
<evidence type="ECO:0000259" key="13">
    <source>
        <dbReference type="PROSITE" id="PS50836"/>
    </source>
</evidence>
<keyword evidence="4" id="KW-0813">Transport</keyword>
<dbReference type="Gene3D" id="2.60.40.4060">
    <property type="entry name" value="Reeler domain"/>
    <property type="match status" value="1"/>
</dbReference>
<keyword evidence="9 11" id="KW-0472">Membrane</keyword>
<evidence type="ECO:0000256" key="8">
    <source>
        <dbReference type="ARBA" id="ARBA00023004"/>
    </source>
</evidence>
<dbReference type="Pfam" id="PF02014">
    <property type="entry name" value="Reeler"/>
    <property type="match status" value="1"/>
</dbReference>
<sequence length="597" mass="65381">MMALDMCNIQTALAILATLCLTVSGYKNGKVEKACESMLPEHHNHPNTTTSPYTLTASVSKFSPGDQIKVTLSGDKHFQGFLMQARGASNPGGSAVGSFYLVDPKISQLLTCNNIEGSAVSHTSDAQETEIQVIWNAPPEAPPTVQFFATVVSHYKTFWVKLPGPVISEKGVTQAPPQSTTTDVFTKSAATTSLLPQPFTTEGCGRWKSCLVDPVGCNPSVDTSCFFLSYSTVSQAVLFELSGPAEGYVSFALSKDEWMGDDDVYLCTNDGGHVSVDAAYTTGRSYPEVASKSVLTDVGWRVSDGVIQCRFSRAIYTPQDLDRFSLNHSYYLFLAHGTADNGMIHRHKRQPMISTHRQLITGPPNILTGSQSPLLMKSHGSLMLIGWMLLGSTGSLMAGYFKPDWQEQTLFGQKIWFQVHRGLMSLTVLLTAVGFIFPFVYRQKWSSRAGAHPYLGCTVMILAFCQPIMAAFRPPPDSSRRWIFNWFHWGLGNAAEIIAGASMLSGIRQQSLLLPYPWTTGVLSGFVVWNIILKLVLQLHKRGVVKKGSKDEDETPVLSDISGSASWDTKFRVAVLALFVLGNSVFCVSLLNAINRI</sequence>
<dbReference type="PROSITE" id="PS50939">
    <property type="entry name" value="CYTOCHROME_B561"/>
    <property type="match status" value="1"/>
</dbReference>
<feature type="transmembrane region" description="Helical" evidence="11">
    <location>
        <begin position="516"/>
        <end position="537"/>
    </location>
</feature>
<feature type="transmembrane region" description="Helical" evidence="11">
    <location>
        <begin position="422"/>
        <end position="441"/>
    </location>
</feature>
<keyword evidence="7 11" id="KW-1133">Transmembrane helix</keyword>
<feature type="transmembrane region" description="Helical" evidence="11">
    <location>
        <begin position="453"/>
        <end position="472"/>
    </location>
</feature>
<keyword evidence="8" id="KW-0408">Iron</keyword>
<reference evidence="16 17" key="1">
    <citation type="journal article" date="2019" name="Mol. Ecol. Resour.">
        <title>Chromosome-level genome assembly of Triplophysa tibetana, a fish adapted to the harsh high-altitude environment of the Tibetan Plateau.</title>
        <authorList>
            <person name="Yang X."/>
            <person name="Liu H."/>
            <person name="Ma Z."/>
            <person name="Zou Y."/>
            <person name="Zou M."/>
            <person name="Mao Y."/>
            <person name="Li X."/>
            <person name="Wang H."/>
            <person name="Chen T."/>
            <person name="Wang W."/>
            <person name="Yang R."/>
        </authorList>
    </citation>
    <scope>NUCLEOTIDE SEQUENCE [LARGE SCALE GENOMIC DNA]</scope>
    <source>
        <strain evidence="16">TTIB1903HZAU</strain>
        <tissue evidence="16">Muscle</tissue>
    </source>
</reference>
<dbReference type="SMART" id="SM00664">
    <property type="entry name" value="DoH"/>
    <property type="match status" value="1"/>
</dbReference>
<evidence type="ECO:0000256" key="12">
    <source>
        <dbReference type="SAM" id="SignalP"/>
    </source>
</evidence>
<keyword evidence="12" id="KW-0732">Signal</keyword>
<feature type="chain" id="PRO_5023065236" evidence="12">
    <location>
        <begin position="26"/>
        <end position="597"/>
    </location>
</feature>
<evidence type="ECO:0000256" key="6">
    <source>
        <dbReference type="ARBA" id="ARBA00022982"/>
    </source>
</evidence>
<feature type="domain" description="DOMON" evidence="13">
    <location>
        <begin position="224"/>
        <end position="337"/>
    </location>
</feature>
<evidence type="ECO:0000256" key="11">
    <source>
        <dbReference type="SAM" id="Phobius"/>
    </source>
</evidence>
<dbReference type="PANTHER" id="PTHR45828:SF3">
    <property type="entry name" value="FERRIC-CHELATE REDUCTASE 1"/>
    <property type="match status" value="1"/>
</dbReference>
<dbReference type="SMART" id="SM00665">
    <property type="entry name" value="B561"/>
    <property type="match status" value="1"/>
</dbReference>